<dbReference type="PROSITE" id="PS00455">
    <property type="entry name" value="AMP_BINDING"/>
    <property type="match status" value="1"/>
</dbReference>
<sequence>MNLANWLHQTGLVRPDASALRSGTRLHATYAQFALRSWAIGAWLEGQHGICKGDRVAIFARNCPEYLEVLYAVLWVGGAVVPINHKLHPLEAGWIITNAEAKLVLTETGGIFKAGDLPDHCREIAIGGADMARAVAAPSEAYRPPVPVAEGDLAWLFYTSGTTGRPKGVILTHRNLRMMATTYALDVDAVLPQDHSLYAAPMSHGAGLYNFQFVRAGACHVIPESRGFDPAEIRALGEKLGDLVFFAAPTMVKRLVSHALQAGYGGEGIRTIIYGGGPMYAADLDEALRVLGPKFAQIYGQGESPMTITAMSRTLVAADDHPNAASRRASVGIAQSCVEVRVVDAQMQEVATGEVGEVVVKGDTVMAGYWRNPEATAAAIVEGWLKTGDLGRLDADGFLTLTDRSKDVIISGGTNIYPREVEEALLTHPQVFEASVIGHPHPEWGEEVVAFIVLTGEGLATAELDDWCKTQIASFKKPRRYVFVPELPKNSYGKVLKTSLREQLAEGRPAGAGEGRE</sequence>
<name>A0A159Z9R3_9RHOB</name>
<feature type="domain" description="AMP-binding enzyme C-terminal" evidence="7">
    <location>
        <begin position="420"/>
        <end position="494"/>
    </location>
</feature>
<dbReference type="EMBL" id="CP012664">
    <property type="protein sequence ID" value="AMY72335.1"/>
    <property type="molecule type" value="Genomic_DNA"/>
</dbReference>
<dbReference type="RefSeq" id="WP_066819398.1">
    <property type="nucleotide sequence ID" value="NZ_CP012664.1"/>
</dbReference>
<dbReference type="InterPro" id="IPR045851">
    <property type="entry name" value="AMP-bd_C_sf"/>
</dbReference>
<protein>
    <recommendedName>
        <fullName evidence="5">3-methylmercaptopropionyl-CoA ligase</fullName>
        <ecNumber evidence="4">6.2.1.44</ecNumber>
    </recommendedName>
</protein>
<dbReference type="InterPro" id="IPR020845">
    <property type="entry name" value="AMP-binding_CS"/>
</dbReference>
<dbReference type="Pfam" id="PF13193">
    <property type="entry name" value="AMP-binding_C"/>
    <property type="match status" value="1"/>
</dbReference>
<evidence type="ECO:0000313" key="9">
    <source>
        <dbReference type="Proteomes" id="UP000076128"/>
    </source>
</evidence>
<dbReference type="GO" id="GO:0006631">
    <property type="term" value="P:fatty acid metabolic process"/>
    <property type="evidence" value="ECO:0007669"/>
    <property type="project" value="TreeGrafter"/>
</dbReference>
<accession>A0A159Z9R3</accession>
<evidence type="ECO:0000256" key="5">
    <source>
        <dbReference type="ARBA" id="ARBA00067668"/>
    </source>
</evidence>
<gene>
    <name evidence="8" type="ORF">AKL17_3p0179</name>
</gene>
<proteinExistence type="inferred from homology"/>
<dbReference type="InterPro" id="IPR042099">
    <property type="entry name" value="ANL_N_sf"/>
</dbReference>
<dbReference type="Gene3D" id="3.40.50.12780">
    <property type="entry name" value="N-terminal domain of ligase-like"/>
    <property type="match status" value="1"/>
</dbReference>
<evidence type="ECO:0000256" key="2">
    <source>
        <dbReference type="ARBA" id="ARBA00022598"/>
    </source>
</evidence>
<comment type="similarity">
    <text evidence="1">Belongs to the ATP-dependent AMP-binding enzyme family.</text>
</comment>
<dbReference type="InterPro" id="IPR025110">
    <property type="entry name" value="AMP-bd_C"/>
</dbReference>
<dbReference type="InterPro" id="IPR000873">
    <property type="entry name" value="AMP-dep_synth/lig_dom"/>
</dbReference>
<dbReference type="Gene3D" id="3.30.300.30">
    <property type="match status" value="1"/>
</dbReference>
<dbReference type="PATRIC" id="fig|1335048.3.peg.5304"/>
<evidence type="ECO:0000259" key="6">
    <source>
        <dbReference type="Pfam" id="PF00501"/>
    </source>
</evidence>
<dbReference type="PANTHER" id="PTHR43201:SF5">
    <property type="entry name" value="MEDIUM-CHAIN ACYL-COA LIGASE ACSF2, MITOCHONDRIAL"/>
    <property type="match status" value="1"/>
</dbReference>
<dbReference type="SUPFAM" id="SSF56801">
    <property type="entry name" value="Acetyl-CoA synthetase-like"/>
    <property type="match status" value="1"/>
</dbReference>
<keyword evidence="2 8" id="KW-0436">Ligase</keyword>
<evidence type="ECO:0000256" key="1">
    <source>
        <dbReference type="ARBA" id="ARBA00006432"/>
    </source>
</evidence>
<keyword evidence="8" id="KW-0614">Plasmid</keyword>
<geneLocation type="plasmid" evidence="9">
    <name>cai42_Plasmidc</name>
</geneLocation>
<dbReference type="Proteomes" id="UP000076128">
    <property type="component" value="Plasmid pcai42C"/>
</dbReference>
<dbReference type="AlphaFoldDB" id="A0A159Z9R3"/>
<comment type="catalytic activity">
    <reaction evidence="3">
        <text>3-(methylsulfanyl)propanoate + ATP + CoA = 3-(methylsulfanyl)propanoyl-CoA + AMP + diphosphate</text>
        <dbReference type="Rhea" id="RHEA:43052"/>
        <dbReference type="ChEBI" id="CHEBI:30616"/>
        <dbReference type="ChEBI" id="CHEBI:33019"/>
        <dbReference type="ChEBI" id="CHEBI:49016"/>
        <dbReference type="ChEBI" id="CHEBI:57287"/>
        <dbReference type="ChEBI" id="CHEBI:82815"/>
        <dbReference type="ChEBI" id="CHEBI:456215"/>
        <dbReference type="EC" id="6.2.1.44"/>
    </reaction>
    <physiologicalReaction direction="left-to-right" evidence="3">
        <dbReference type="Rhea" id="RHEA:43053"/>
    </physiologicalReaction>
</comment>
<evidence type="ECO:0000313" key="8">
    <source>
        <dbReference type="EMBL" id="AMY72335.1"/>
    </source>
</evidence>
<evidence type="ECO:0000256" key="3">
    <source>
        <dbReference type="ARBA" id="ARBA00051915"/>
    </source>
</evidence>
<keyword evidence="9" id="KW-1185">Reference proteome</keyword>
<dbReference type="OrthoDB" id="9803968at2"/>
<dbReference type="Pfam" id="PF00501">
    <property type="entry name" value="AMP-binding"/>
    <property type="match status" value="1"/>
</dbReference>
<feature type="domain" description="AMP-dependent synthetase/ligase" evidence="6">
    <location>
        <begin position="13"/>
        <end position="370"/>
    </location>
</feature>
<evidence type="ECO:0000259" key="7">
    <source>
        <dbReference type="Pfam" id="PF13193"/>
    </source>
</evidence>
<dbReference type="KEGG" id="daa:AKL17_3p0179"/>
<dbReference type="FunFam" id="3.30.300.30:FF:000008">
    <property type="entry name" value="2,3-dihydroxybenzoate-AMP ligase"/>
    <property type="match status" value="1"/>
</dbReference>
<organism evidence="8 9">
    <name type="scientific">Frigidibacter mobilis</name>
    <dbReference type="NCBI Taxonomy" id="1335048"/>
    <lineage>
        <taxon>Bacteria</taxon>
        <taxon>Pseudomonadati</taxon>
        <taxon>Pseudomonadota</taxon>
        <taxon>Alphaproteobacteria</taxon>
        <taxon>Rhodobacterales</taxon>
        <taxon>Paracoccaceae</taxon>
        <taxon>Frigidibacter</taxon>
    </lineage>
</organism>
<dbReference type="GO" id="GO:0031956">
    <property type="term" value="F:medium-chain fatty acid-CoA ligase activity"/>
    <property type="evidence" value="ECO:0007669"/>
    <property type="project" value="TreeGrafter"/>
</dbReference>
<dbReference type="EC" id="6.2.1.44" evidence="4"/>
<reference evidence="8 9" key="1">
    <citation type="submission" date="2015-09" db="EMBL/GenBank/DDBJ databases">
        <title>Complete genome sequence of Defluviimonas alba cai42t isolated from an oilfield in Xinjiang.</title>
        <authorList>
            <person name="Geng S."/>
            <person name="Pan X."/>
            <person name="Wu X."/>
        </authorList>
    </citation>
    <scope>NUCLEOTIDE SEQUENCE [LARGE SCALE GENOMIC DNA]</scope>
    <source>
        <strain evidence="9">cai42</strain>
        <plasmid evidence="9">cai42_Plasmidc</plasmid>
    </source>
</reference>
<dbReference type="PANTHER" id="PTHR43201">
    <property type="entry name" value="ACYL-COA SYNTHETASE"/>
    <property type="match status" value="1"/>
</dbReference>
<evidence type="ECO:0000256" key="4">
    <source>
        <dbReference type="ARBA" id="ARBA00066616"/>
    </source>
</evidence>